<dbReference type="SUPFAM" id="SSF88723">
    <property type="entry name" value="PIN domain-like"/>
    <property type="match status" value="1"/>
</dbReference>
<evidence type="ECO:0000256" key="4">
    <source>
        <dbReference type="ARBA" id="ARBA00022723"/>
    </source>
</evidence>
<organism evidence="9 10">
    <name type="scientific">Novosphingobium indicum</name>
    <dbReference type="NCBI Taxonomy" id="462949"/>
    <lineage>
        <taxon>Bacteria</taxon>
        <taxon>Pseudomonadati</taxon>
        <taxon>Pseudomonadota</taxon>
        <taxon>Alphaproteobacteria</taxon>
        <taxon>Sphingomonadales</taxon>
        <taxon>Sphingomonadaceae</taxon>
        <taxon>Novosphingobium</taxon>
    </lineage>
</organism>
<evidence type="ECO:0000313" key="10">
    <source>
        <dbReference type="Proteomes" id="UP000605099"/>
    </source>
</evidence>
<comment type="cofactor">
    <cofactor evidence="1">
        <name>Mg(2+)</name>
        <dbReference type="ChEBI" id="CHEBI:18420"/>
    </cofactor>
</comment>
<evidence type="ECO:0000256" key="1">
    <source>
        <dbReference type="ARBA" id="ARBA00001946"/>
    </source>
</evidence>
<protein>
    <submittedName>
        <fullName evidence="9">DNA-binding protein</fullName>
    </submittedName>
</protein>
<evidence type="ECO:0000256" key="7">
    <source>
        <dbReference type="ARBA" id="ARBA00038093"/>
    </source>
</evidence>
<dbReference type="GO" id="GO:0003677">
    <property type="term" value="F:DNA binding"/>
    <property type="evidence" value="ECO:0007669"/>
    <property type="project" value="UniProtKB-KW"/>
</dbReference>
<keyword evidence="5" id="KW-0378">Hydrolase</keyword>
<sequence length="136" mass="14965">MIFVDSNVAIDALDPESPFHGWAQDGLADALGTGAFFNHIVVAELAARAVSVEELQRMLDILQIPVEPLTDDVAFRAGQAFKAWIRNGGRRGALLPDFVIGAHAAARNARVLTRDPRRFRSYFPELDLILPEPTND</sequence>
<dbReference type="InterPro" id="IPR002716">
    <property type="entry name" value="PIN_dom"/>
</dbReference>
<evidence type="ECO:0000259" key="8">
    <source>
        <dbReference type="Pfam" id="PF01850"/>
    </source>
</evidence>
<dbReference type="InterPro" id="IPR050556">
    <property type="entry name" value="Type_II_TA_system_RNase"/>
</dbReference>
<evidence type="ECO:0000256" key="6">
    <source>
        <dbReference type="ARBA" id="ARBA00022842"/>
    </source>
</evidence>
<dbReference type="Pfam" id="PF01850">
    <property type="entry name" value="PIN"/>
    <property type="match status" value="1"/>
</dbReference>
<feature type="domain" description="PIN" evidence="8">
    <location>
        <begin position="2"/>
        <end position="120"/>
    </location>
</feature>
<comment type="similarity">
    <text evidence="7">Belongs to the PINc/VapC protein family.</text>
</comment>
<gene>
    <name evidence="9" type="ORF">GCM10011349_04280</name>
</gene>
<comment type="caution">
    <text evidence="9">The sequence shown here is derived from an EMBL/GenBank/DDBJ whole genome shotgun (WGS) entry which is preliminary data.</text>
</comment>
<evidence type="ECO:0000256" key="5">
    <source>
        <dbReference type="ARBA" id="ARBA00022801"/>
    </source>
</evidence>
<proteinExistence type="inferred from homology"/>
<evidence type="ECO:0000313" key="9">
    <source>
        <dbReference type="EMBL" id="GGN41807.1"/>
    </source>
</evidence>
<keyword evidence="2" id="KW-1277">Toxin-antitoxin system</keyword>
<dbReference type="PANTHER" id="PTHR33653">
    <property type="entry name" value="RIBONUCLEASE VAPC2"/>
    <property type="match status" value="1"/>
</dbReference>
<evidence type="ECO:0000256" key="2">
    <source>
        <dbReference type="ARBA" id="ARBA00022649"/>
    </source>
</evidence>
<keyword evidence="10" id="KW-1185">Reference proteome</keyword>
<keyword evidence="4" id="KW-0479">Metal-binding</keyword>
<keyword evidence="3" id="KW-0540">Nuclease</keyword>
<dbReference type="Proteomes" id="UP000605099">
    <property type="component" value="Unassembled WGS sequence"/>
</dbReference>
<dbReference type="InterPro" id="IPR029060">
    <property type="entry name" value="PIN-like_dom_sf"/>
</dbReference>
<dbReference type="Gene3D" id="3.40.50.1010">
    <property type="entry name" value="5'-nuclease"/>
    <property type="match status" value="1"/>
</dbReference>
<evidence type="ECO:0000256" key="3">
    <source>
        <dbReference type="ARBA" id="ARBA00022722"/>
    </source>
</evidence>
<keyword evidence="9" id="KW-0238">DNA-binding</keyword>
<keyword evidence="6" id="KW-0460">Magnesium</keyword>
<dbReference type="RefSeq" id="WP_188817810.1">
    <property type="nucleotide sequence ID" value="NZ_BMLK01000002.1"/>
</dbReference>
<name>A0ABQ2JBP3_9SPHN</name>
<dbReference type="EMBL" id="BMLK01000002">
    <property type="protein sequence ID" value="GGN41807.1"/>
    <property type="molecule type" value="Genomic_DNA"/>
</dbReference>
<reference evidence="10" key="1">
    <citation type="journal article" date="2019" name="Int. J. Syst. Evol. Microbiol.">
        <title>The Global Catalogue of Microorganisms (GCM) 10K type strain sequencing project: providing services to taxonomists for standard genome sequencing and annotation.</title>
        <authorList>
            <consortium name="The Broad Institute Genomics Platform"/>
            <consortium name="The Broad Institute Genome Sequencing Center for Infectious Disease"/>
            <person name="Wu L."/>
            <person name="Ma J."/>
        </authorList>
    </citation>
    <scope>NUCLEOTIDE SEQUENCE [LARGE SCALE GENOMIC DNA]</scope>
    <source>
        <strain evidence="10">CGMCC 1.6784</strain>
    </source>
</reference>
<dbReference type="PANTHER" id="PTHR33653:SF1">
    <property type="entry name" value="RIBONUCLEASE VAPC2"/>
    <property type="match status" value="1"/>
</dbReference>
<accession>A0ABQ2JBP3</accession>